<protein>
    <submittedName>
        <fullName evidence="2">Uncharacterized protein</fullName>
    </submittedName>
</protein>
<keyword evidence="1" id="KW-0732">Signal</keyword>
<dbReference type="EMBL" id="VOOR01000001">
    <property type="protein sequence ID" value="TXB70274.1"/>
    <property type="molecule type" value="Genomic_DNA"/>
</dbReference>
<comment type="caution">
    <text evidence="2">The sequence shown here is derived from an EMBL/GenBank/DDBJ whole genome shotgun (WGS) entry which is preliminary data.</text>
</comment>
<reference evidence="2 3" key="1">
    <citation type="submission" date="2019-08" db="EMBL/GenBank/DDBJ databases">
        <title>Genome of Phaeodactylibacter luteus.</title>
        <authorList>
            <person name="Bowman J.P."/>
        </authorList>
    </citation>
    <scope>NUCLEOTIDE SEQUENCE [LARGE SCALE GENOMIC DNA]</scope>
    <source>
        <strain evidence="2 3">KCTC 42180</strain>
    </source>
</reference>
<dbReference type="Proteomes" id="UP000321580">
    <property type="component" value="Unassembled WGS sequence"/>
</dbReference>
<evidence type="ECO:0000313" key="3">
    <source>
        <dbReference type="Proteomes" id="UP000321580"/>
    </source>
</evidence>
<evidence type="ECO:0000313" key="2">
    <source>
        <dbReference type="EMBL" id="TXB70274.1"/>
    </source>
</evidence>
<dbReference type="RefSeq" id="WP_147165506.1">
    <property type="nucleotide sequence ID" value="NZ_VOOR01000001.1"/>
</dbReference>
<name>A0A5C6S9M0_9BACT</name>
<organism evidence="2 3">
    <name type="scientific">Phaeodactylibacter luteus</name>
    <dbReference type="NCBI Taxonomy" id="1564516"/>
    <lineage>
        <taxon>Bacteria</taxon>
        <taxon>Pseudomonadati</taxon>
        <taxon>Bacteroidota</taxon>
        <taxon>Saprospiria</taxon>
        <taxon>Saprospirales</taxon>
        <taxon>Haliscomenobacteraceae</taxon>
        <taxon>Phaeodactylibacter</taxon>
    </lineage>
</organism>
<keyword evidence="3" id="KW-1185">Reference proteome</keyword>
<dbReference type="AlphaFoldDB" id="A0A5C6S9M0"/>
<gene>
    <name evidence="2" type="ORF">FRY97_00805</name>
</gene>
<dbReference type="OrthoDB" id="10004154at2"/>
<proteinExistence type="predicted"/>
<sequence>MKQLAATTLFFFMLAVFNPLASVRAKSPTPPISVETAEEDAIHCKVEDSNGNEVSCWFCNCRKLAEEILD</sequence>
<evidence type="ECO:0000256" key="1">
    <source>
        <dbReference type="SAM" id="SignalP"/>
    </source>
</evidence>
<feature type="chain" id="PRO_5022746287" evidence="1">
    <location>
        <begin position="22"/>
        <end position="70"/>
    </location>
</feature>
<feature type="signal peptide" evidence="1">
    <location>
        <begin position="1"/>
        <end position="21"/>
    </location>
</feature>
<accession>A0A5C6S9M0</accession>